<dbReference type="InterPro" id="IPR058533">
    <property type="entry name" value="Cation_efflux_TM"/>
</dbReference>
<dbReference type="GO" id="GO:0006882">
    <property type="term" value="P:intracellular zinc ion homeostasis"/>
    <property type="evidence" value="ECO:0007669"/>
    <property type="project" value="TreeGrafter"/>
</dbReference>
<feature type="transmembrane region" description="Helical" evidence="6">
    <location>
        <begin position="186"/>
        <end position="204"/>
    </location>
</feature>
<dbReference type="AlphaFoldDB" id="B3Y005"/>
<feature type="transmembrane region" description="Helical" evidence="6">
    <location>
        <begin position="44"/>
        <end position="63"/>
    </location>
</feature>
<evidence type="ECO:0000256" key="3">
    <source>
        <dbReference type="ARBA" id="ARBA00022692"/>
    </source>
</evidence>
<feature type="transmembrane region" description="Helical" evidence="6">
    <location>
        <begin position="117"/>
        <end position="135"/>
    </location>
</feature>
<evidence type="ECO:0000256" key="2">
    <source>
        <dbReference type="ARBA" id="ARBA00022448"/>
    </source>
</evidence>
<evidence type="ECO:0000256" key="6">
    <source>
        <dbReference type="SAM" id="Phobius"/>
    </source>
</evidence>
<dbReference type="SUPFAM" id="SSF161111">
    <property type="entry name" value="Cation efflux protein transmembrane domain-like"/>
    <property type="match status" value="1"/>
</dbReference>
<dbReference type="EMBL" id="AB583189">
    <property type="protein sequence ID" value="BAG55998.1"/>
    <property type="molecule type" value="Genomic_DNA"/>
</dbReference>
<feature type="transmembrane region" description="Helical" evidence="6">
    <location>
        <begin position="12"/>
        <end position="32"/>
    </location>
</feature>
<dbReference type="PANTHER" id="PTHR43840:SF15">
    <property type="entry name" value="MITOCHONDRIAL METAL TRANSPORTER 1-RELATED"/>
    <property type="match status" value="1"/>
</dbReference>
<dbReference type="InterPro" id="IPR027469">
    <property type="entry name" value="Cation_efflux_TMD_sf"/>
</dbReference>
<feature type="transmembrane region" description="Helical" evidence="6">
    <location>
        <begin position="75"/>
        <end position="97"/>
    </location>
</feature>
<evidence type="ECO:0000256" key="5">
    <source>
        <dbReference type="ARBA" id="ARBA00023136"/>
    </source>
</evidence>
<dbReference type="GO" id="GO:0015086">
    <property type="term" value="F:cadmium ion transmembrane transporter activity"/>
    <property type="evidence" value="ECO:0007669"/>
    <property type="project" value="TreeGrafter"/>
</dbReference>
<proteinExistence type="predicted"/>
<evidence type="ECO:0000313" key="8">
    <source>
        <dbReference type="EMBL" id="BAG55998.1"/>
    </source>
</evidence>
<dbReference type="Pfam" id="PF01545">
    <property type="entry name" value="Cation_efflux"/>
    <property type="match status" value="1"/>
</dbReference>
<keyword evidence="3 6" id="KW-0812">Transmembrane</keyword>
<name>B3Y005_STAEP</name>
<feature type="domain" description="Cation efflux protein transmembrane" evidence="7">
    <location>
        <begin position="13"/>
        <end position="210"/>
    </location>
</feature>
<evidence type="ECO:0000259" key="7">
    <source>
        <dbReference type="Pfam" id="PF01545"/>
    </source>
</evidence>
<keyword evidence="5 6" id="KW-0472">Membrane</keyword>
<dbReference type="InterPro" id="IPR050291">
    <property type="entry name" value="CDF_Transporter"/>
</dbReference>
<dbReference type="GO" id="GO:0005886">
    <property type="term" value="C:plasma membrane"/>
    <property type="evidence" value="ECO:0007669"/>
    <property type="project" value="TreeGrafter"/>
</dbReference>
<keyword evidence="4 6" id="KW-1133">Transmembrane helix</keyword>
<dbReference type="Gene3D" id="1.20.1510.10">
    <property type="entry name" value="Cation efflux protein transmembrane domain"/>
    <property type="match status" value="1"/>
</dbReference>
<reference evidence="8" key="1">
    <citation type="journal article" date="2011" name="Gene">
        <title>Characterization of the histidine decarboxylase gene of Staphylococcus epidermidis TYH1 coded on the staphylococcal cassette chromosome.</title>
        <authorList>
            <person name="Yokoi K."/>
            <person name="Harada Y."/>
            <person name="Shozen K."/>
            <person name="Satomi M."/>
            <person name="Taketo A."/>
            <person name="Kodaira K."/>
        </authorList>
    </citation>
    <scope>NUCLEOTIDE SEQUENCE</scope>
    <source>
        <strain evidence="8">TYH1</strain>
    </source>
</reference>
<dbReference type="GO" id="GO:0015093">
    <property type="term" value="F:ferrous iron transmembrane transporter activity"/>
    <property type="evidence" value="ECO:0007669"/>
    <property type="project" value="TreeGrafter"/>
</dbReference>
<accession>B3Y005</accession>
<dbReference type="GO" id="GO:0015341">
    <property type="term" value="F:zinc efflux antiporter activity"/>
    <property type="evidence" value="ECO:0007669"/>
    <property type="project" value="TreeGrafter"/>
</dbReference>
<sequence length="291" mass="32765">MKYSKNKVSKILAISTMGSLLFSVSGIFLGIISNSDMVLLDGLYAVISLVISSLSLFTSYVIKKPNRDSFPFGKYIFQPLTIVFNSSILLLLCILSLMSSTNAILNGGRIINANIGLGYGIFSFLGCGLIYLILFKNKNKSDLIYAEMLQWLLDTCVSFALIIGFAIIFVMKFTSFSWLIPYIDPGLVLIAGVVLIFMPIRLLFNNFREIVSMSASDEIQYNLHEIIKEMNAKYYIKKEDLRITKIGQMIYIDLQNIVDDNSKIQTIKQADKYRDEIIEIINEDLIISTSG</sequence>
<comment type="subcellular location">
    <subcellularLocation>
        <location evidence="1">Membrane</location>
        <topology evidence="1">Multi-pass membrane protein</topology>
    </subcellularLocation>
</comment>
<evidence type="ECO:0000256" key="4">
    <source>
        <dbReference type="ARBA" id="ARBA00022989"/>
    </source>
</evidence>
<evidence type="ECO:0000256" key="1">
    <source>
        <dbReference type="ARBA" id="ARBA00004141"/>
    </source>
</evidence>
<dbReference type="PANTHER" id="PTHR43840">
    <property type="entry name" value="MITOCHONDRIAL METAL TRANSPORTER 1-RELATED"/>
    <property type="match status" value="1"/>
</dbReference>
<keyword evidence="2" id="KW-0813">Transport</keyword>
<organism evidence="8">
    <name type="scientific">Staphylococcus epidermidis</name>
    <dbReference type="NCBI Taxonomy" id="1282"/>
    <lineage>
        <taxon>Bacteria</taxon>
        <taxon>Bacillati</taxon>
        <taxon>Bacillota</taxon>
        <taxon>Bacilli</taxon>
        <taxon>Bacillales</taxon>
        <taxon>Staphylococcaceae</taxon>
        <taxon>Staphylococcus</taxon>
    </lineage>
</organism>
<protein>
    <recommendedName>
        <fullName evidence="7">Cation efflux protein transmembrane domain-containing protein</fullName>
    </recommendedName>
</protein>
<feature type="transmembrane region" description="Helical" evidence="6">
    <location>
        <begin position="156"/>
        <end position="180"/>
    </location>
</feature>